<dbReference type="SUPFAM" id="SSF52540">
    <property type="entry name" value="P-loop containing nucleoside triphosphate hydrolases"/>
    <property type="match status" value="2"/>
</dbReference>
<reference evidence="2 3" key="1">
    <citation type="submission" date="2018-10" db="EMBL/GenBank/DDBJ databases">
        <title>Genome sequencing of Arthrobacter oryzae TNB02.</title>
        <authorList>
            <person name="Cho Y.-J."/>
            <person name="Cho A."/>
            <person name="Kim O.-S."/>
        </authorList>
    </citation>
    <scope>NUCLEOTIDE SEQUENCE [LARGE SCALE GENOMIC DNA]</scope>
    <source>
        <strain evidence="2 3">TNB02</strain>
    </source>
</reference>
<organism evidence="2 3">
    <name type="scientific">Arthrobacter oryzae</name>
    <dbReference type="NCBI Taxonomy" id="409290"/>
    <lineage>
        <taxon>Bacteria</taxon>
        <taxon>Bacillati</taxon>
        <taxon>Actinomycetota</taxon>
        <taxon>Actinomycetes</taxon>
        <taxon>Micrococcales</taxon>
        <taxon>Micrococcaceae</taxon>
        <taxon>Arthrobacter</taxon>
    </lineage>
</organism>
<keyword evidence="2" id="KW-0067">ATP-binding</keyword>
<sequence>MIRRSSSSTRCGQQPPKHWTWENFMEFDATPALDGLRGFQRRTVEHVFNRLYLDDQPADRFLVADETGLGKSMVARGVIAKAIKLLDRPDSGVDRIDVVYVCSNADLAKQNLGRLNVTGQKDIIESGRLTLLPTELAKLNAPAAPGTRKRVNFISLTPGTSFNVSKAPGQARERAVLFRILQQLGIITEERHDEAIELLRSGSQVPGFSWEVNRLVERFPDGFVPSVRDRFHELADTSGNLAAFQKSMLDALTDGADAVRPRMSAIIGGLRGDLAQAGLDCLEPDLIILDEFQRFRDLLYSPGTALDDEDPAAELARQFLNYKGAKLILLSATPYKAHTGANEADGDDHAADFRQLLRFLSNDRPGYMDSVESDLDSRRTQLLKQVPDDALTHRIEDGLKQFMSRTERPQLGKDDMLSVIEMAPTDVRAGDLTSYKALSALFRATRTGNPMEYWKSVPMFAHFLTDYKVGRMLDGRIHCDREAVDPVLPALATIDPEAYRRYGAVETDSAKFRAVRDHTVGQGWWKLLWMPPSLPYVEPAGAFAEVGPDVTKQLVFSAWNAAPTAITTMLSYEAERQILEGSALHGENTAEARKRFRGRLRFRVRDGEPQAMSTLALFIPHAALALAGDPLQSASLSGSLVPGAAVREAAAAAGRTMVSGAVVDPASRLGTWAPYFSVPGALPEAWKDGVPLAKRELRQLDEYTQQQGKASDSDGADVDGRSESGLYLAHVDRMLEASSGAPAGWEEGIADLAVNSPANCLYRALGRAVPDDFDGAELWKASVFAASGLRTLFNRLDATELLDKLYPEGDYWQKVLRYCEAGNLQAVLDEYVFQLRSQQAPGAITTEQLWAVADDIRRSLSLKPAQMLAKYPDGSHEDLRMGVRFAVRYSNAKTDDGDSNRMPDVRRAFNSPFWPFVLASTSVGQEGIDFHWWAHSVIHWNVPGNPVDFEQREGRVHRYLGHAVRKNVAAAHGAAVLKPGVTDPWETLFSVAAADVAAHPENSSTEFAPHWIHPGDHKIQRRLLDHPLSRDVPRTKQMLAGLAKYRLTLGQARQDDLLGLIKDGAEIKPLDLRP</sequence>
<gene>
    <name evidence="2" type="ORF">D7003_14300</name>
</gene>
<keyword evidence="2" id="KW-0547">Nucleotide-binding</keyword>
<evidence type="ECO:0000259" key="1">
    <source>
        <dbReference type="SMART" id="SM00487"/>
    </source>
</evidence>
<dbReference type="AlphaFoldDB" id="A0A3N0BSU1"/>
<evidence type="ECO:0000313" key="3">
    <source>
        <dbReference type="Proteomes" id="UP000273807"/>
    </source>
</evidence>
<dbReference type="Pfam" id="PF00271">
    <property type="entry name" value="Helicase_C"/>
    <property type="match status" value="1"/>
</dbReference>
<keyword evidence="2" id="KW-0378">Hydrolase</keyword>
<dbReference type="GO" id="GO:0004386">
    <property type="term" value="F:helicase activity"/>
    <property type="evidence" value="ECO:0007669"/>
    <property type="project" value="UniProtKB-KW"/>
</dbReference>
<dbReference type="EMBL" id="RBED01000115">
    <property type="protein sequence ID" value="RNL51914.1"/>
    <property type="molecule type" value="Genomic_DNA"/>
</dbReference>
<proteinExistence type="predicted"/>
<dbReference type="OrthoDB" id="9814088at2"/>
<comment type="caution">
    <text evidence="2">The sequence shown here is derived from an EMBL/GenBank/DDBJ whole genome shotgun (WGS) entry which is preliminary data.</text>
</comment>
<accession>A0A3N0BSU1</accession>
<evidence type="ECO:0000313" key="2">
    <source>
        <dbReference type="EMBL" id="RNL51914.1"/>
    </source>
</evidence>
<dbReference type="Gene3D" id="3.40.50.300">
    <property type="entry name" value="P-loop containing nucleotide triphosphate hydrolases"/>
    <property type="match status" value="2"/>
</dbReference>
<dbReference type="SMART" id="SM00487">
    <property type="entry name" value="DEXDc"/>
    <property type="match status" value="1"/>
</dbReference>
<dbReference type="InterPro" id="IPR014001">
    <property type="entry name" value="Helicase_ATP-bd"/>
</dbReference>
<dbReference type="InterPro" id="IPR027417">
    <property type="entry name" value="P-loop_NTPase"/>
</dbReference>
<keyword evidence="3" id="KW-1185">Reference proteome</keyword>
<name>A0A3N0BSU1_9MICC</name>
<feature type="domain" description="Helicase ATP-binding" evidence="1">
    <location>
        <begin position="32"/>
        <end position="357"/>
    </location>
</feature>
<dbReference type="Proteomes" id="UP000273807">
    <property type="component" value="Unassembled WGS sequence"/>
</dbReference>
<protein>
    <submittedName>
        <fullName evidence="2">Helicase</fullName>
    </submittedName>
</protein>
<keyword evidence="2" id="KW-0347">Helicase</keyword>
<dbReference type="InterPro" id="IPR001650">
    <property type="entry name" value="Helicase_C-like"/>
</dbReference>